<dbReference type="PANTHER" id="PTHR33908:SF11">
    <property type="entry name" value="MEMBRANE PROTEIN"/>
    <property type="match status" value="1"/>
</dbReference>
<feature type="transmembrane region" description="Helical" evidence="8">
    <location>
        <begin position="147"/>
        <end position="163"/>
    </location>
</feature>
<dbReference type="PANTHER" id="PTHR33908">
    <property type="entry name" value="MANNOSYLTRANSFERASE YKCB-RELATED"/>
    <property type="match status" value="1"/>
</dbReference>
<evidence type="ECO:0008006" key="11">
    <source>
        <dbReference type="Google" id="ProtNLM"/>
    </source>
</evidence>
<evidence type="ECO:0000256" key="7">
    <source>
        <dbReference type="ARBA" id="ARBA00023136"/>
    </source>
</evidence>
<keyword evidence="4" id="KW-0808">Transferase</keyword>
<comment type="subcellular location">
    <subcellularLocation>
        <location evidence="1">Cell membrane</location>
        <topology evidence="1">Multi-pass membrane protein</topology>
    </subcellularLocation>
</comment>
<dbReference type="GO" id="GO:0009103">
    <property type="term" value="P:lipopolysaccharide biosynthetic process"/>
    <property type="evidence" value="ECO:0007669"/>
    <property type="project" value="UniProtKB-ARBA"/>
</dbReference>
<evidence type="ECO:0000256" key="1">
    <source>
        <dbReference type="ARBA" id="ARBA00004651"/>
    </source>
</evidence>
<dbReference type="InterPro" id="IPR050297">
    <property type="entry name" value="LipidA_mod_glycosyltrf_83"/>
</dbReference>
<accession>A0A0F3KIU9</accession>
<dbReference type="GO" id="GO:0005886">
    <property type="term" value="C:plasma membrane"/>
    <property type="evidence" value="ECO:0007669"/>
    <property type="project" value="UniProtKB-SubCell"/>
</dbReference>
<gene>
    <name evidence="9" type="ORF">VI08_14395</name>
</gene>
<reference evidence="9 10" key="1">
    <citation type="submission" date="2015-03" db="EMBL/GenBank/DDBJ databases">
        <title>Draft genome sequence of Luteibacter yeojuensis strain SU11.</title>
        <authorList>
            <person name="Sulaiman J."/>
            <person name="Priya K."/>
            <person name="Chan K.-G."/>
        </authorList>
    </citation>
    <scope>NUCLEOTIDE SEQUENCE [LARGE SCALE GENOMIC DNA]</scope>
    <source>
        <strain evidence="9 10">SU11</strain>
    </source>
</reference>
<dbReference type="GO" id="GO:0016763">
    <property type="term" value="F:pentosyltransferase activity"/>
    <property type="evidence" value="ECO:0007669"/>
    <property type="project" value="TreeGrafter"/>
</dbReference>
<evidence type="ECO:0000256" key="2">
    <source>
        <dbReference type="ARBA" id="ARBA00022475"/>
    </source>
</evidence>
<feature type="transmembrane region" description="Helical" evidence="8">
    <location>
        <begin position="120"/>
        <end position="141"/>
    </location>
</feature>
<dbReference type="Proteomes" id="UP000033651">
    <property type="component" value="Unassembled WGS sequence"/>
</dbReference>
<evidence type="ECO:0000313" key="10">
    <source>
        <dbReference type="Proteomes" id="UP000033651"/>
    </source>
</evidence>
<comment type="caution">
    <text evidence="9">The sequence shown here is derived from an EMBL/GenBank/DDBJ whole genome shotgun (WGS) entry which is preliminary data.</text>
</comment>
<evidence type="ECO:0000256" key="3">
    <source>
        <dbReference type="ARBA" id="ARBA00022676"/>
    </source>
</evidence>
<feature type="transmembrane region" description="Helical" evidence="8">
    <location>
        <begin position="347"/>
        <end position="369"/>
    </location>
</feature>
<evidence type="ECO:0000313" key="9">
    <source>
        <dbReference type="EMBL" id="KJV30932.1"/>
    </source>
</evidence>
<organism evidence="9 10">
    <name type="scientific">Luteibacter yeojuensis</name>
    <dbReference type="NCBI Taxonomy" id="345309"/>
    <lineage>
        <taxon>Bacteria</taxon>
        <taxon>Pseudomonadati</taxon>
        <taxon>Pseudomonadota</taxon>
        <taxon>Gammaproteobacteria</taxon>
        <taxon>Lysobacterales</taxon>
        <taxon>Rhodanobacteraceae</taxon>
        <taxon>Luteibacter</taxon>
    </lineage>
</organism>
<sequence>MLTIVAAALLAVALRWYVVVHAQVLQPLDDPEVRGDAVDYFRYAWNLVHHGTFAITLPGAGAPLPDSYRDPGYPLFLAAWMVVFPAFSTWYAAVLLSQGVLWGITVACLGLALRRAVPSWALAIALFLAAAWPHTVAMSAYVLSENLTAATWAAALLATQLAARQPSALRCILAGLLFACAGLTNAVLAPLIVPVAALLRWRHAMAWQPLAIMLAAALAPIAAWGARQADLAADGTSAYRATQNFVQGSWPLYHEAYRRHAYGDADADRVLAAIDSEIEAVHAAARDGLRIIGDRMGAHPWMYAGWYVSKPGLLWGWDIRIGQGGIYVYPTRGSPYEKQPVFRATEAIAFVLNPVLAVLALGGLGFVLARRDAPAPLIVVATTVAWVTLVYGVLQSEPRYAIPFRGAEFVLAAVALDGLRRLISRPETQYA</sequence>
<keyword evidence="6 8" id="KW-1133">Transmembrane helix</keyword>
<keyword evidence="10" id="KW-1185">Reference proteome</keyword>
<dbReference type="EMBL" id="JZRB01000030">
    <property type="protein sequence ID" value="KJV30932.1"/>
    <property type="molecule type" value="Genomic_DNA"/>
</dbReference>
<dbReference type="OrthoDB" id="5724033at2"/>
<evidence type="ECO:0000256" key="5">
    <source>
        <dbReference type="ARBA" id="ARBA00022692"/>
    </source>
</evidence>
<proteinExistence type="predicted"/>
<protein>
    <recommendedName>
        <fullName evidence="11">Glycosyltransferase RgtA/B/C/D-like domain-containing protein</fullName>
    </recommendedName>
</protein>
<keyword evidence="3" id="KW-0328">Glycosyltransferase</keyword>
<dbReference type="PATRIC" id="fig|345309.4.peg.2482"/>
<dbReference type="AlphaFoldDB" id="A0A0F3KIU9"/>
<feature type="transmembrane region" description="Helical" evidence="8">
    <location>
        <begin position="205"/>
        <end position="226"/>
    </location>
</feature>
<keyword evidence="2" id="KW-1003">Cell membrane</keyword>
<keyword evidence="7 8" id="KW-0472">Membrane</keyword>
<dbReference type="RefSeq" id="WP_045830297.1">
    <property type="nucleotide sequence ID" value="NZ_JZRB01000030.1"/>
</dbReference>
<feature type="transmembrane region" description="Helical" evidence="8">
    <location>
        <begin position="175"/>
        <end position="199"/>
    </location>
</feature>
<evidence type="ECO:0000256" key="8">
    <source>
        <dbReference type="SAM" id="Phobius"/>
    </source>
</evidence>
<name>A0A0F3KIU9_9GAMM</name>
<evidence type="ECO:0000256" key="6">
    <source>
        <dbReference type="ARBA" id="ARBA00022989"/>
    </source>
</evidence>
<feature type="transmembrane region" description="Helical" evidence="8">
    <location>
        <begin position="375"/>
        <end position="394"/>
    </location>
</feature>
<evidence type="ECO:0000256" key="4">
    <source>
        <dbReference type="ARBA" id="ARBA00022679"/>
    </source>
</evidence>
<keyword evidence="5 8" id="KW-0812">Transmembrane</keyword>